<dbReference type="InterPro" id="IPR050625">
    <property type="entry name" value="ParA/MinD_ATPase"/>
</dbReference>
<dbReference type="PIRSF" id="PIRSF005647">
    <property type="entry name" value="CooC"/>
    <property type="match status" value="1"/>
</dbReference>
<dbReference type="EMBL" id="BAABYW010000001">
    <property type="protein sequence ID" value="GAA6408957.1"/>
    <property type="molecule type" value="Genomic_DNA"/>
</dbReference>
<dbReference type="InterPro" id="IPR025669">
    <property type="entry name" value="AAA_dom"/>
</dbReference>
<dbReference type="InterPro" id="IPR027417">
    <property type="entry name" value="P-loop_NTPase"/>
</dbReference>
<comment type="caution">
    <text evidence="2">The sequence shown here is derived from an EMBL/GenBank/DDBJ whole genome shotgun (WGS) entry which is preliminary data.</text>
</comment>
<accession>A0ABQ0BBX3</accession>
<dbReference type="PANTHER" id="PTHR43384:SF7">
    <property type="entry name" value="CARBON-MONOXIDE DEHYDROGENASE ACCESSORY PROTEIN"/>
    <property type="match status" value="1"/>
</dbReference>
<evidence type="ECO:0000313" key="2">
    <source>
        <dbReference type="EMBL" id="GAA6408957.1"/>
    </source>
</evidence>
<feature type="domain" description="AAA" evidence="1">
    <location>
        <begin position="20"/>
        <end position="195"/>
    </location>
</feature>
<proteinExistence type="predicted"/>
<name>A0ABQ0BBX3_9FIRM</name>
<sequence>MNRCRRSVFSGGEKAYGVAKIIAVAGKGGVGKTSISAMIVRILTRKYPDARILAIDADPAVGLATALGVSVESTMDDIRKAIVENVQKGQKEEAVECLGEARNLMFDALEEQEGFAFLAIGRPEAAGCYCAVNAYLKEVITVMAEQFDYVVIDGEAGIEQINRRVMEHVTHLILITDPSQKGLQVIKTIKKVADELVMYEVCGALVNRLPEAGMLRFLDFDGIPFLGSIGPDSSLTEFDLKGKNILDLPDSSQLAAGVGEALAKLHIV</sequence>
<dbReference type="InterPro" id="IPR014433">
    <property type="entry name" value="CooC"/>
</dbReference>
<gene>
    <name evidence="2" type="ORF">K040078D81_30740</name>
</gene>
<dbReference type="SUPFAM" id="SSF52540">
    <property type="entry name" value="P-loop containing nucleoside triphosphate hydrolases"/>
    <property type="match status" value="1"/>
</dbReference>
<reference evidence="2 3" key="1">
    <citation type="submission" date="2024-04" db="EMBL/GenBank/DDBJ databases">
        <title>Defined microbial consortia suppress multidrug-resistant proinflammatory Enterobacteriaceae via ecological control.</title>
        <authorList>
            <person name="Furuichi M."/>
            <person name="Kawaguchi T."/>
            <person name="Pust M."/>
            <person name="Yasuma K."/>
            <person name="Plichta D."/>
            <person name="Hasegawa N."/>
            <person name="Ohya T."/>
            <person name="Bhattarai S."/>
            <person name="Sasajima S."/>
            <person name="Aoto Y."/>
            <person name="Tuganbaev T."/>
            <person name="Yaginuma M."/>
            <person name="Ueda M."/>
            <person name="Okahashi N."/>
            <person name="Amafuji K."/>
            <person name="Kiridooshi Y."/>
            <person name="Sugita K."/>
            <person name="Strazar M."/>
            <person name="Skelly A."/>
            <person name="Suda W."/>
            <person name="Hattori M."/>
            <person name="Nakamoto N."/>
            <person name="Caballero S."/>
            <person name="Norman J."/>
            <person name="Olle B."/>
            <person name="Tanoue T."/>
            <person name="Arita M."/>
            <person name="Bucci V."/>
            <person name="Atarashi K."/>
            <person name="Xavier R."/>
            <person name="Honda K."/>
        </authorList>
    </citation>
    <scope>NUCLEOTIDE SEQUENCE [LARGE SCALE GENOMIC DNA]</scope>
    <source>
        <strain evidence="3">k04-0078-D8-1</strain>
    </source>
</reference>
<organism evidence="2 3">
    <name type="scientific">Blautia hominis</name>
    <dbReference type="NCBI Taxonomy" id="2025493"/>
    <lineage>
        <taxon>Bacteria</taxon>
        <taxon>Bacillati</taxon>
        <taxon>Bacillota</taxon>
        <taxon>Clostridia</taxon>
        <taxon>Lachnospirales</taxon>
        <taxon>Lachnospiraceae</taxon>
        <taxon>Blautia</taxon>
    </lineage>
</organism>
<evidence type="ECO:0000259" key="1">
    <source>
        <dbReference type="Pfam" id="PF13614"/>
    </source>
</evidence>
<keyword evidence="3" id="KW-1185">Reference proteome</keyword>
<dbReference type="Proteomes" id="UP001600943">
    <property type="component" value="Unassembled WGS sequence"/>
</dbReference>
<protein>
    <submittedName>
        <fullName evidence="2">AAA family ATPase</fullName>
    </submittedName>
</protein>
<dbReference type="RefSeq" id="WP_242987157.1">
    <property type="nucleotide sequence ID" value="NZ_BAABYW010000001.1"/>
</dbReference>
<dbReference type="Pfam" id="PF13614">
    <property type="entry name" value="AAA_31"/>
    <property type="match status" value="1"/>
</dbReference>
<evidence type="ECO:0000313" key="3">
    <source>
        <dbReference type="Proteomes" id="UP001600943"/>
    </source>
</evidence>
<dbReference type="PANTHER" id="PTHR43384">
    <property type="entry name" value="SEPTUM SITE-DETERMINING PROTEIN MIND HOMOLOG, CHLOROPLASTIC-RELATED"/>
    <property type="match status" value="1"/>
</dbReference>
<dbReference type="Gene3D" id="3.40.50.300">
    <property type="entry name" value="P-loop containing nucleotide triphosphate hydrolases"/>
    <property type="match status" value="1"/>
</dbReference>